<protein>
    <submittedName>
        <fullName evidence="2">Uncharacterized protein</fullName>
    </submittedName>
</protein>
<sequence>MDWDIERLQEAGKGDRRPHPNARVRRPAQPHVNNSPARGPRDRGPGRRTPGQDRMGRAFSGAFARSDTPGDAPPTAITGE</sequence>
<evidence type="ECO:0000313" key="3">
    <source>
        <dbReference type="Proteomes" id="UP000217676"/>
    </source>
</evidence>
<feature type="region of interest" description="Disordered" evidence="1">
    <location>
        <begin position="1"/>
        <end position="80"/>
    </location>
</feature>
<name>A0A160NTC5_STRLU</name>
<dbReference type="AlphaFoldDB" id="A0A160NTC5"/>
<accession>A0A160NTC5</accession>
<evidence type="ECO:0000313" key="2">
    <source>
        <dbReference type="EMBL" id="BAU81717.1"/>
    </source>
</evidence>
<organism evidence="2 3">
    <name type="scientific">Streptomyces laurentii</name>
    <dbReference type="NCBI Taxonomy" id="39478"/>
    <lineage>
        <taxon>Bacteria</taxon>
        <taxon>Bacillati</taxon>
        <taxon>Actinomycetota</taxon>
        <taxon>Actinomycetes</taxon>
        <taxon>Kitasatosporales</taxon>
        <taxon>Streptomycetaceae</taxon>
        <taxon>Streptomyces</taxon>
    </lineage>
</organism>
<dbReference type="EMBL" id="AP017424">
    <property type="protein sequence ID" value="BAU81717.1"/>
    <property type="molecule type" value="Genomic_DNA"/>
</dbReference>
<proteinExistence type="predicted"/>
<reference evidence="2 3" key="1">
    <citation type="journal article" date="2016" name="Genome Announc.">
        <title>Complete Genome Sequence of Thiostrepton-Producing Streptomyces laurentii ATCC 31255.</title>
        <authorList>
            <person name="Doi K."/>
            <person name="Fujino Y."/>
            <person name="Nagayoshi Y."/>
            <person name="Ohshima T."/>
            <person name="Ogata S."/>
        </authorList>
    </citation>
    <scope>NUCLEOTIDE SEQUENCE [LARGE SCALE GENOMIC DNA]</scope>
    <source>
        <strain evidence="2 3">ATCC 31255</strain>
    </source>
</reference>
<keyword evidence="3" id="KW-1185">Reference proteome</keyword>
<feature type="compositionally biased region" description="Basic residues" evidence="1">
    <location>
        <begin position="19"/>
        <end position="28"/>
    </location>
</feature>
<dbReference type="Proteomes" id="UP000217676">
    <property type="component" value="Chromosome"/>
</dbReference>
<feature type="compositionally biased region" description="Basic and acidic residues" evidence="1">
    <location>
        <begin position="39"/>
        <end position="56"/>
    </location>
</feature>
<gene>
    <name evidence="2" type="ORF">SLA_0763</name>
</gene>
<dbReference type="KEGG" id="slau:SLA_0763"/>
<feature type="compositionally biased region" description="Basic and acidic residues" evidence="1">
    <location>
        <begin position="1"/>
        <end position="18"/>
    </location>
</feature>
<evidence type="ECO:0000256" key="1">
    <source>
        <dbReference type="SAM" id="MobiDB-lite"/>
    </source>
</evidence>